<proteinExistence type="predicted"/>
<dbReference type="InterPro" id="IPR010730">
    <property type="entry name" value="HET"/>
</dbReference>
<dbReference type="Pfam" id="PF06985">
    <property type="entry name" value="HET"/>
    <property type="match status" value="1"/>
</dbReference>
<sequence length="423" mass="47781">MFAEHRGTTQAPPPSPITAVLEKKQAVFRLGIGVKAAPPGWNGDGHAMDLLFTADIQLLAPSSVPDQTFYGRTMDPVRVNMQLARSWIDECEDSHSAQCETLVSKNTPEGSVYTSFPPHSLRVINVKSLSLSQLPKNAKYVALSYCWGQSNRHFLTTKANITELQSARGISRVWEQLPGTIQDAIECVRELGYEFLWVDALCIIQDDNQDKAEQIKQMDRVYDSALLTIISAFEPTKNANTPGMMASFDGLPWYRPYSMDRRRCQTKAVIKELEISTTLSDVKIATWKSRWATRAWTFQEQLLSKRRLFFTNPQLYFQCSCGVFCEDVVGEGKSPSAYIHTRTSLYNESSLFHDYYSGSDGNARMLMRSKFASREEAFKYYGQLIDAYTRRTMTNQADELAALEGIMAVLRTTMGTEFIHGLP</sequence>
<accession>A0AAN6XC51</accession>
<dbReference type="PANTHER" id="PTHR33112:SF12">
    <property type="entry name" value="HETEROKARYON INCOMPATIBILITY DOMAIN-CONTAINING PROTEIN"/>
    <property type="match status" value="1"/>
</dbReference>
<dbReference type="AlphaFoldDB" id="A0AAN6XC51"/>
<evidence type="ECO:0000313" key="3">
    <source>
        <dbReference type="Proteomes" id="UP001303160"/>
    </source>
</evidence>
<dbReference type="Proteomes" id="UP001303160">
    <property type="component" value="Unassembled WGS sequence"/>
</dbReference>
<protein>
    <submittedName>
        <fullName evidence="2">Heterokaryon incompatibility protein-domain-containing protein</fullName>
    </submittedName>
</protein>
<organism evidence="2 3">
    <name type="scientific">Triangularia verruculosa</name>
    <dbReference type="NCBI Taxonomy" id="2587418"/>
    <lineage>
        <taxon>Eukaryota</taxon>
        <taxon>Fungi</taxon>
        <taxon>Dikarya</taxon>
        <taxon>Ascomycota</taxon>
        <taxon>Pezizomycotina</taxon>
        <taxon>Sordariomycetes</taxon>
        <taxon>Sordariomycetidae</taxon>
        <taxon>Sordariales</taxon>
        <taxon>Podosporaceae</taxon>
        <taxon>Triangularia</taxon>
    </lineage>
</organism>
<comment type="caution">
    <text evidence="2">The sequence shown here is derived from an EMBL/GenBank/DDBJ whole genome shotgun (WGS) entry which is preliminary data.</text>
</comment>
<reference evidence="2" key="1">
    <citation type="journal article" date="2023" name="Mol. Phylogenet. Evol.">
        <title>Genome-scale phylogeny and comparative genomics of the fungal order Sordariales.</title>
        <authorList>
            <person name="Hensen N."/>
            <person name="Bonometti L."/>
            <person name="Westerberg I."/>
            <person name="Brannstrom I.O."/>
            <person name="Guillou S."/>
            <person name="Cros-Aarteil S."/>
            <person name="Calhoun S."/>
            <person name="Haridas S."/>
            <person name="Kuo A."/>
            <person name="Mondo S."/>
            <person name="Pangilinan J."/>
            <person name="Riley R."/>
            <person name="LaButti K."/>
            <person name="Andreopoulos B."/>
            <person name="Lipzen A."/>
            <person name="Chen C."/>
            <person name="Yan M."/>
            <person name="Daum C."/>
            <person name="Ng V."/>
            <person name="Clum A."/>
            <person name="Steindorff A."/>
            <person name="Ohm R.A."/>
            <person name="Martin F."/>
            <person name="Silar P."/>
            <person name="Natvig D.O."/>
            <person name="Lalanne C."/>
            <person name="Gautier V."/>
            <person name="Ament-Velasquez S.L."/>
            <person name="Kruys A."/>
            <person name="Hutchinson M.I."/>
            <person name="Powell A.J."/>
            <person name="Barry K."/>
            <person name="Miller A.N."/>
            <person name="Grigoriev I.V."/>
            <person name="Debuchy R."/>
            <person name="Gladieux P."/>
            <person name="Hiltunen Thoren M."/>
            <person name="Johannesson H."/>
        </authorList>
    </citation>
    <scope>NUCLEOTIDE SEQUENCE</scope>
    <source>
        <strain evidence="2">CBS 315.58</strain>
    </source>
</reference>
<dbReference type="PANTHER" id="PTHR33112">
    <property type="entry name" value="DOMAIN PROTEIN, PUTATIVE-RELATED"/>
    <property type="match status" value="1"/>
</dbReference>
<feature type="domain" description="Heterokaryon incompatibility" evidence="1">
    <location>
        <begin position="140"/>
        <end position="300"/>
    </location>
</feature>
<evidence type="ECO:0000259" key="1">
    <source>
        <dbReference type="Pfam" id="PF06985"/>
    </source>
</evidence>
<feature type="non-terminal residue" evidence="2">
    <location>
        <position position="423"/>
    </location>
</feature>
<gene>
    <name evidence="2" type="ORF">QBC40DRAFT_206281</name>
</gene>
<keyword evidence="3" id="KW-1185">Reference proteome</keyword>
<reference evidence="2" key="2">
    <citation type="submission" date="2023-05" db="EMBL/GenBank/DDBJ databases">
        <authorList>
            <consortium name="Lawrence Berkeley National Laboratory"/>
            <person name="Steindorff A."/>
            <person name="Hensen N."/>
            <person name="Bonometti L."/>
            <person name="Westerberg I."/>
            <person name="Brannstrom I.O."/>
            <person name="Guillou S."/>
            <person name="Cros-Aarteil S."/>
            <person name="Calhoun S."/>
            <person name="Haridas S."/>
            <person name="Kuo A."/>
            <person name="Mondo S."/>
            <person name="Pangilinan J."/>
            <person name="Riley R."/>
            <person name="Labutti K."/>
            <person name="Andreopoulos B."/>
            <person name="Lipzen A."/>
            <person name="Chen C."/>
            <person name="Yanf M."/>
            <person name="Daum C."/>
            <person name="Ng V."/>
            <person name="Clum A."/>
            <person name="Ohm R."/>
            <person name="Martin F."/>
            <person name="Silar P."/>
            <person name="Natvig D."/>
            <person name="Lalanne C."/>
            <person name="Gautier V."/>
            <person name="Ament-Velasquez S.L."/>
            <person name="Kruys A."/>
            <person name="Hutchinson M.I."/>
            <person name="Powell A.J."/>
            <person name="Barry K."/>
            <person name="Miller A.N."/>
            <person name="Grigoriev I.V."/>
            <person name="Debuchy R."/>
            <person name="Gladieux P."/>
            <person name="Thoren M.H."/>
            <person name="Johannesson H."/>
        </authorList>
    </citation>
    <scope>NUCLEOTIDE SEQUENCE</scope>
    <source>
        <strain evidence="2">CBS 315.58</strain>
    </source>
</reference>
<name>A0AAN6XC51_9PEZI</name>
<evidence type="ECO:0000313" key="2">
    <source>
        <dbReference type="EMBL" id="KAK4197804.1"/>
    </source>
</evidence>
<dbReference type="EMBL" id="MU863956">
    <property type="protein sequence ID" value="KAK4197804.1"/>
    <property type="molecule type" value="Genomic_DNA"/>
</dbReference>